<name>A0ABX6ARL9_9ACTN</name>
<dbReference type="Proteomes" id="UP000326041">
    <property type="component" value="Chromosome"/>
</dbReference>
<keyword evidence="3" id="KW-1185">Reference proteome</keyword>
<feature type="chain" id="PRO_5045108086" evidence="1">
    <location>
        <begin position="26"/>
        <end position="156"/>
    </location>
</feature>
<evidence type="ECO:0000256" key="1">
    <source>
        <dbReference type="SAM" id="SignalP"/>
    </source>
</evidence>
<reference evidence="2 3" key="1">
    <citation type="submission" date="2017-09" db="EMBL/GenBank/DDBJ databases">
        <authorList>
            <person name="Lee N."/>
            <person name="Cho B.-K."/>
        </authorList>
    </citation>
    <scope>NUCLEOTIDE SEQUENCE [LARGE SCALE GENOMIC DNA]</scope>
    <source>
        <strain evidence="2 3">ATCC 13879</strain>
    </source>
</reference>
<evidence type="ECO:0000313" key="3">
    <source>
        <dbReference type="Proteomes" id="UP000326041"/>
    </source>
</evidence>
<sequence length="156" mass="16640">MKMLRGRVIAAAVPVLLLGGLFALEACTGPSGELSAQEVAGVWKGSGGGRVEFVDDGTFTMSGIPQSAIDFSFIDFPPGRGNLSGRGEWNLRGDADRSGTIELSFAATGSFSGGPEFTFLQVEEAGDRPKLYFDTNPDKGYGYTIRRQATEPPRIR</sequence>
<proteinExistence type="predicted"/>
<gene>
    <name evidence="2" type="ORF">CP972_00015</name>
</gene>
<dbReference type="RefSeq" id="WP_055609584.1">
    <property type="nucleotide sequence ID" value="NZ_CP023697.1"/>
</dbReference>
<dbReference type="EMBL" id="CP023697">
    <property type="protein sequence ID" value="QEV04407.1"/>
    <property type="molecule type" value="Genomic_DNA"/>
</dbReference>
<accession>A0ABX6ARL9</accession>
<organism evidence="2 3">
    <name type="scientific">Streptomyces prasinus</name>
    <dbReference type="NCBI Taxonomy" id="67345"/>
    <lineage>
        <taxon>Bacteria</taxon>
        <taxon>Bacillati</taxon>
        <taxon>Actinomycetota</taxon>
        <taxon>Actinomycetes</taxon>
        <taxon>Kitasatosporales</taxon>
        <taxon>Streptomycetaceae</taxon>
        <taxon>Streptomyces</taxon>
    </lineage>
</organism>
<feature type="signal peptide" evidence="1">
    <location>
        <begin position="1"/>
        <end position="25"/>
    </location>
</feature>
<dbReference type="GeneID" id="95533028"/>
<protein>
    <submittedName>
        <fullName evidence="2">Uncharacterized protein</fullName>
    </submittedName>
</protein>
<evidence type="ECO:0000313" key="2">
    <source>
        <dbReference type="EMBL" id="QEV04407.1"/>
    </source>
</evidence>
<keyword evidence="1" id="KW-0732">Signal</keyword>